<dbReference type="CDD" id="cd02659">
    <property type="entry name" value="peptidase_C19C"/>
    <property type="match status" value="1"/>
</dbReference>
<dbReference type="PROSITE" id="PS50235">
    <property type="entry name" value="USP_3"/>
    <property type="match status" value="1"/>
</dbReference>
<keyword evidence="1" id="KW-0645">Protease</keyword>
<dbReference type="EnsemblMetazoa" id="CapteT213869">
    <property type="protein sequence ID" value="CapteP213869"/>
    <property type="gene ID" value="CapteG213869"/>
</dbReference>
<dbReference type="GO" id="GO:0005634">
    <property type="term" value="C:nucleus"/>
    <property type="evidence" value="ECO:0007669"/>
    <property type="project" value="TreeGrafter"/>
</dbReference>
<dbReference type="HOGENOM" id="CLU_447310_0_0_1"/>
<dbReference type="SUPFAM" id="SSF54001">
    <property type="entry name" value="Cysteine proteinases"/>
    <property type="match status" value="1"/>
</dbReference>
<evidence type="ECO:0000256" key="1">
    <source>
        <dbReference type="RuleBase" id="RU366025"/>
    </source>
</evidence>
<keyword evidence="1" id="KW-0788">Thiol protease</keyword>
<dbReference type="EC" id="3.4.19.12" evidence="1"/>
<dbReference type="AlphaFoldDB" id="R7U0C7"/>
<dbReference type="InterPro" id="IPR001394">
    <property type="entry name" value="Peptidase_C19_UCH"/>
</dbReference>
<dbReference type="OrthoDB" id="289038at2759"/>
<evidence type="ECO:0000313" key="6">
    <source>
        <dbReference type="Proteomes" id="UP000014760"/>
    </source>
</evidence>
<evidence type="ECO:0000313" key="5">
    <source>
        <dbReference type="EnsemblMetazoa" id="CapteP213869"/>
    </source>
</evidence>
<reference evidence="4 6" key="2">
    <citation type="journal article" date="2013" name="Nature">
        <title>Insights into bilaterian evolution from three spiralian genomes.</title>
        <authorList>
            <person name="Simakov O."/>
            <person name="Marletaz F."/>
            <person name="Cho S.J."/>
            <person name="Edsinger-Gonzales E."/>
            <person name="Havlak P."/>
            <person name="Hellsten U."/>
            <person name="Kuo D.H."/>
            <person name="Larsson T."/>
            <person name="Lv J."/>
            <person name="Arendt D."/>
            <person name="Savage R."/>
            <person name="Osoegawa K."/>
            <person name="de Jong P."/>
            <person name="Grimwood J."/>
            <person name="Chapman J.A."/>
            <person name="Shapiro H."/>
            <person name="Aerts A."/>
            <person name="Otillar R.P."/>
            <person name="Terry A.Y."/>
            <person name="Boore J.L."/>
            <person name="Grigoriev I.V."/>
            <person name="Lindberg D.R."/>
            <person name="Seaver E.C."/>
            <person name="Weisblat D.A."/>
            <person name="Putnam N.H."/>
            <person name="Rokhsar D.S."/>
        </authorList>
    </citation>
    <scope>NUCLEOTIDE SEQUENCE</scope>
    <source>
        <strain evidence="4 6">I ESC-2004</strain>
    </source>
</reference>
<dbReference type="STRING" id="283909.R7U0C7"/>
<keyword evidence="1" id="KW-0378">Hydrolase</keyword>
<accession>R7U0C7</accession>
<gene>
    <name evidence="4" type="ORF">CAPTEDRAFT_213869</name>
</gene>
<evidence type="ECO:0000256" key="2">
    <source>
        <dbReference type="SAM" id="MobiDB-lite"/>
    </source>
</evidence>
<dbReference type="InterPro" id="IPR038765">
    <property type="entry name" value="Papain-like_cys_pep_sf"/>
</dbReference>
<dbReference type="InterPro" id="IPR028889">
    <property type="entry name" value="USP"/>
</dbReference>
<proteinExistence type="inferred from homology"/>
<feature type="region of interest" description="Disordered" evidence="2">
    <location>
        <begin position="380"/>
        <end position="441"/>
    </location>
</feature>
<dbReference type="PANTHER" id="PTHR24006">
    <property type="entry name" value="UBIQUITIN CARBOXYL-TERMINAL HYDROLASE"/>
    <property type="match status" value="1"/>
</dbReference>
<feature type="compositionally biased region" description="Basic and acidic residues" evidence="2">
    <location>
        <begin position="383"/>
        <end position="400"/>
    </location>
</feature>
<dbReference type="Gene3D" id="3.90.70.10">
    <property type="entry name" value="Cysteine proteinases"/>
    <property type="match status" value="1"/>
</dbReference>
<dbReference type="InterPro" id="IPR018200">
    <property type="entry name" value="USP_CS"/>
</dbReference>
<dbReference type="EMBL" id="AMQN01011025">
    <property type="status" value="NOT_ANNOTATED_CDS"/>
    <property type="molecule type" value="Genomic_DNA"/>
</dbReference>
<comment type="similarity">
    <text evidence="1">Belongs to the peptidase C19 family.</text>
</comment>
<dbReference type="PROSITE" id="PS00972">
    <property type="entry name" value="USP_1"/>
    <property type="match status" value="1"/>
</dbReference>
<keyword evidence="6" id="KW-1185">Reference proteome</keyword>
<organism evidence="4">
    <name type="scientific">Capitella teleta</name>
    <name type="common">Polychaete worm</name>
    <dbReference type="NCBI Taxonomy" id="283909"/>
    <lineage>
        <taxon>Eukaryota</taxon>
        <taxon>Metazoa</taxon>
        <taxon>Spiralia</taxon>
        <taxon>Lophotrochozoa</taxon>
        <taxon>Annelida</taxon>
        <taxon>Polychaeta</taxon>
        <taxon>Sedentaria</taxon>
        <taxon>Scolecida</taxon>
        <taxon>Capitellidae</taxon>
        <taxon>Capitella</taxon>
    </lineage>
</organism>
<dbReference type="Pfam" id="PF25985">
    <property type="entry name" value="Ubiquitin_USP47_N"/>
    <property type="match status" value="1"/>
</dbReference>
<reference evidence="6" key="1">
    <citation type="submission" date="2012-12" db="EMBL/GenBank/DDBJ databases">
        <authorList>
            <person name="Hellsten U."/>
            <person name="Grimwood J."/>
            <person name="Chapman J.A."/>
            <person name="Shapiro H."/>
            <person name="Aerts A."/>
            <person name="Otillar R.P."/>
            <person name="Terry A.Y."/>
            <person name="Boore J.L."/>
            <person name="Simakov O."/>
            <person name="Marletaz F."/>
            <person name="Cho S.-J."/>
            <person name="Edsinger-Gonzales E."/>
            <person name="Havlak P."/>
            <person name="Kuo D.-H."/>
            <person name="Larsson T."/>
            <person name="Lv J."/>
            <person name="Arendt D."/>
            <person name="Savage R."/>
            <person name="Osoegawa K."/>
            <person name="de Jong P."/>
            <person name="Lindberg D.R."/>
            <person name="Seaver E.C."/>
            <person name="Weisblat D.A."/>
            <person name="Putnam N.H."/>
            <person name="Grigoriev I.V."/>
            <person name="Rokhsar D.S."/>
        </authorList>
    </citation>
    <scope>NUCLEOTIDE SEQUENCE</scope>
    <source>
        <strain evidence="6">I ESC-2004</strain>
    </source>
</reference>
<dbReference type="GO" id="GO:0016579">
    <property type="term" value="P:protein deubiquitination"/>
    <property type="evidence" value="ECO:0007669"/>
    <property type="project" value="InterPro"/>
</dbReference>
<dbReference type="GO" id="GO:0005829">
    <property type="term" value="C:cytosol"/>
    <property type="evidence" value="ECO:0007669"/>
    <property type="project" value="TreeGrafter"/>
</dbReference>
<feature type="domain" description="USP" evidence="3">
    <location>
        <begin position="143"/>
        <end position="530"/>
    </location>
</feature>
<dbReference type="EMBL" id="KB308645">
    <property type="protein sequence ID" value="ELT97121.1"/>
    <property type="molecule type" value="Genomic_DNA"/>
</dbReference>
<feature type="compositionally biased region" description="Low complexity" evidence="2">
    <location>
        <begin position="411"/>
        <end position="434"/>
    </location>
</feature>
<keyword evidence="1" id="KW-0833">Ubl conjugation pathway</keyword>
<reference evidence="5" key="3">
    <citation type="submission" date="2015-06" db="UniProtKB">
        <authorList>
            <consortium name="EnsemblMetazoa"/>
        </authorList>
    </citation>
    <scope>IDENTIFICATION</scope>
</reference>
<sequence>MTNTVTQTKFTLNLPVSTPVKVFTEEVAKQLGYVADSFNIIYERCQDGDTSEVNVKVFEDQAMGDMCLFDGGRKRNNFTIMDKDDQQPVRVECKATDSSYDLDKFSVRSENQYTSSSSNYTSSYGGYNYSHVSPIMISETGYVGLVNQAMTCYLSSLLQTLYMTPEFRNAVYRWEYDGTPEEAVKSIPYQLQRLFLQLQTSKKRAIETTDITKSFGWESSEAWQQHDVQELCRVMFDALEKKWKKTDQANLINRLYQGHLKDYVKCLKCGKESARTDAYLDIPLVIRPFGSETAYQSVNEALNAFVEPEILNGCNQYFCDHCNLKCDAHKGLKFISFPYILTLQLKRFDFDYVTMHRIKLNDCVEFPEILNLNHLIEDPQTDSTEKKSGAASDSCEHSDEGIGDEVEMGCSASGSASEETDDSTSISASDAEAATNDRNALHSKQAGPYEYELFSIMIHSGSAAGGHYYAYIKSFIDGRWYSFNDQHVSAITNDDIKKTHGGSNFSKGSYFSPSAYTSSTNAYMLMYRQIDKAKNKEPLKVEDFPEHLKQALSSVNEQAETERRQRELERCTCRIRVYFHNPFLDRMLDTKLEIHRDQTLSDAVEMAWKHFEMDKKFSRDCVRLVKYEEALDYIDHSWEGHDDDPMGSLLGGVKTLYSFDLLMEVKNPQEEFEEYKSGERLTNMQGE</sequence>
<dbReference type="PANTHER" id="PTHR24006:SF702">
    <property type="entry name" value="UBIQUITIN CARBOXYL-TERMINAL HYDROLASE 47"/>
    <property type="match status" value="1"/>
</dbReference>
<name>R7U0C7_CAPTE</name>
<protein>
    <recommendedName>
        <fullName evidence="1">Ubiquitin carboxyl-terminal hydrolase</fullName>
        <ecNumber evidence="1">3.4.19.12</ecNumber>
    </recommendedName>
</protein>
<comment type="catalytic activity">
    <reaction evidence="1">
        <text>Thiol-dependent hydrolysis of ester, thioester, amide, peptide and isopeptide bonds formed by the C-terminal Gly of ubiquitin (a 76-residue protein attached to proteins as an intracellular targeting signal).</text>
        <dbReference type="EC" id="3.4.19.12"/>
    </reaction>
</comment>
<evidence type="ECO:0000313" key="4">
    <source>
        <dbReference type="EMBL" id="ELT97121.1"/>
    </source>
</evidence>
<dbReference type="Pfam" id="PF00443">
    <property type="entry name" value="UCH"/>
    <property type="match status" value="1"/>
</dbReference>
<dbReference type="GO" id="GO:0004843">
    <property type="term" value="F:cysteine-type deubiquitinase activity"/>
    <property type="evidence" value="ECO:0007669"/>
    <property type="project" value="UniProtKB-UniRule"/>
</dbReference>
<dbReference type="Proteomes" id="UP000014760">
    <property type="component" value="Unassembled WGS sequence"/>
</dbReference>
<evidence type="ECO:0000259" key="3">
    <source>
        <dbReference type="PROSITE" id="PS50235"/>
    </source>
</evidence>
<dbReference type="InterPro" id="IPR050164">
    <property type="entry name" value="Peptidase_C19"/>
</dbReference>
<dbReference type="PROSITE" id="PS00973">
    <property type="entry name" value="USP_2"/>
    <property type="match status" value="1"/>
</dbReference>
<dbReference type="GO" id="GO:0006508">
    <property type="term" value="P:proteolysis"/>
    <property type="evidence" value="ECO:0007669"/>
    <property type="project" value="UniProtKB-KW"/>
</dbReference>
<dbReference type="OMA" id="TIACEAF"/>